<dbReference type="InterPro" id="IPR018490">
    <property type="entry name" value="cNMP-bd_dom_sf"/>
</dbReference>
<dbReference type="InterPro" id="IPR036388">
    <property type="entry name" value="WH-like_DNA-bd_sf"/>
</dbReference>
<dbReference type="Proteomes" id="UP001501509">
    <property type="component" value="Unassembled WGS sequence"/>
</dbReference>
<dbReference type="Pfam" id="PF13545">
    <property type="entry name" value="HTH_Crp_2"/>
    <property type="match status" value="1"/>
</dbReference>
<evidence type="ECO:0000256" key="2">
    <source>
        <dbReference type="ARBA" id="ARBA00023125"/>
    </source>
</evidence>
<evidence type="ECO:0000256" key="3">
    <source>
        <dbReference type="ARBA" id="ARBA00023163"/>
    </source>
</evidence>
<dbReference type="Pfam" id="PF00027">
    <property type="entry name" value="cNMP_binding"/>
    <property type="match status" value="1"/>
</dbReference>
<dbReference type="InterPro" id="IPR000595">
    <property type="entry name" value="cNMP-bd_dom"/>
</dbReference>
<name>A0ABP6CD84_9ACTN</name>
<dbReference type="SMART" id="SM00100">
    <property type="entry name" value="cNMP"/>
    <property type="match status" value="1"/>
</dbReference>
<accession>A0ABP6CD84</accession>
<dbReference type="Gene3D" id="1.10.10.10">
    <property type="entry name" value="Winged helix-like DNA-binding domain superfamily/Winged helix DNA-binding domain"/>
    <property type="match status" value="1"/>
</dbReference>
<keyword evidence="6" id="KW-1185">Reference proteome</keyword>
<feature type="domain" description="Cyclic nucleotide-binding" evidence="4">
    <location>
        <begin position="7"/>
        <end position="116"/>
    </location>
</feature>
<dbReference type="EMBL" id="BAAATD010000008">
    <property type="protein sequence ID" value="GAA2615413.1"/>
    <property type="molecule type" value="Genomic_DNA"/>
</dbReference>
<proteinExistence type="predicted"/>
<dbReference type="SUPFAM" id="SSF46785">
    <property type="entry name" value="Winged helix' DNA-binding domain"/>
    <property type="match status" value="1"/>
</dbReference>
<organism evidence="5 6">
    <name type="scientific">Actinomadura fulvescens</name>
    <dbReference type="NCBI Taxonomy" id="46160"/>
    <lineage>
        <taxon>Bacteria</taxon>
        <taxon>Bacillati</taxon>
        <taxon>Actinomycetota</taxon>
        <taxon>Actinomycetes</taxon>
        <taxon>Streptosporangiales</taxon>
        <taxon>Thermomonosporaceae</taxon>
        <taxon>Actinomadura</taxon>
    </lineage>
</organism>
<dbReference type="CDD" id="cd00038">
    <property type="entry name" value="CAP_ED"/>
    <property type="match status" value="1"/>
</dbReference>
<dbReference type="PROSITE" id="PS50042">
    <property type="entry name" value="CNMP_BINDING_3"/>
    <property type="match status" value="1"/>
</dbReference>
<dbReference type="SUPFAM" id="SSF51206">
    <property type="entry name" value="cAMP-binding domain-like"/>
    <property type="match status" value="1"/>
</dbReference>
<dbReference type="InterPro" id="IPR036390">
    <property type="entry name" value="WH_DNA-bd_sf"/>
</dbReference>
<dbReference type="Gene3D" id="2.60.120.10">
    <property type="entry name" value="Jelly Rolls"/>
    <property type="match status" value="1"/>
</dbReference>
<reference evidence="6" key="1">
    <citation type="journal article" date="2019" name="Int. J. Syst. Evol. Microbiol.">
        <title>The Global Catalogue of Microorganisms (GCM) 10K type strain sequencing project: providing services to taxonomists for standard genome sequencing and annotation.</title>
        <authorList>
            <consortium name="The Broad Institute Genomics Platform"/>
            <consortium name="The Broad Institute Genome Sequencing Center for Infectious Disease"/>
            <person name="Wu L."/>
            <person name="Ma J."/>
        </authorList>
    </citation>
    <scope>NUCLEOTIDE SEQUENCE [LARGE SCALE GENOMIC DNA]</scope>
    <source>
        <strain evidence="6">JCM 6833</strain>
    </source>
</reference>
<dbReference type="InterPro" id="IPR012318">
    <property type="entry name" value="HTH_CRP"/>
</dbReference>
<sequence>MAVTSTFWQMLDATAQNALSELGRYRIVPDTHSLMLQGDAPERVYVVMEGRVKVCMVTDRGKETVLDVLGPGDIVGELETVDHRPRLASAVAKGMIKVLELPGEQFRGLALASPEISAALLRVMSGRLRAANEIRGARSARDRVIELLHQIAHRENHGHAAEVAVNPGVTSEEFANWAGTSRGAAGRALSWLQGRGVIQRVGHEIKVNLEELHKSMDNTHAHDRGD</sequence>
<evidence type="ECO:0000313" key="6">
    <source>
        <dbReference type="Proteomes" id="UP001501509"/>
    </source>
</evidence>
<dbReference type="InterPro" id="IPR014710">
    <property type="entry name" value="RmlC-like_jellyroll"/>
</dbReference>
<protein>
    <submittedName>
        <fullName evidence="5">Crp/Fnr family transcriptional regulator</fullName>
    </submittedName>
</protein>
<keyword evidence="3" id="KW-0804">Transcription</keyword>
<dbReference type="InterPro" id="IPR050397">
    <property type="entry name" value="Env_Response_Regulators"/>
</dbReference>
<comment type="caution">
    <text evidence="5">The sequence shown here is derived from an EMBL/GenBank/DDBJ whole genome shotgun (WGS) entry which is preliminary data.</text>
</comment>
<dbReference type="RefSeq" id="WP_344545628.1">
    <property type="nucleotide sequence ID" value="NZ_BAAATD010000008.1"/>
</dbReference>
<gene>
    <name evidence="5" type="ORF">GCM10010411_58040</name>
</gene>
<dbReference type="PANTHER" id="PTHR24567">
    <property type="entry name" value="CRP FAMILY TRANSCRIPTIONAL REGULATORY PROTEIN"/>
    <property type="match status" value="1"/>
</dbReference>
<keyword evidence="2" id="KW-0238">DNA-binding</keyword>
<evidence type="ECO:0000256" key="1">
    <source>
        <dbReference type="ARBA" id="ARBA00023015"/>
    </source>
</evidence>
<dbReference type="PANTHER" id="PTHR24567:SF74">
    <property type="entry name" value="HTH-TYPE TRANSCRIPTIONAL REGULATOR ARCR"/>
    <property type="match status" value="1"/>
</dbReference>
<keyword evidence="1" id="KW-0805">Transcription regulation</keyword>
<evidence type="ECO:0000313" key="5">
    <source>
        <dbReference type="EMBL" id="GAA2615413.1"/>
    </source>
</evidence>
<evidence type="ECO:0000259" key="4">
    <source>
        <dbReference type="PROSITE" id="PS50042"/>
    </source>
</evidence>